<reference evidence="5" key="1">
    <citation type="submission" date="2016-11" db="EMBL/GenBank/DDBJ databases">
        <authorList>
            <person name="Jaros S."/>
            <person name="Januszkiewicz K."/>
            <person name="Wedrychowicz H."/>
        </authorList>
    </citation>
    <scope>NUCLEOTIDE SEQUENCE</scope>
</reference>
<dbReference type="GO" id="GO:0005549">
    <property type="term" value="F:odorant binding"/>
    <property type="evidence" value="ECO:0007669"/>
    <property type="project" value="InterPro"/>
</dbReference>
<dbReference type="Gene3D" id="1.10.238.270">
    <property type="match status" value="1"/>
</dbReference>
<dbReference type="PANTHER" id="PTHR21066">
    <property type="entry name" value="ODORANT-BINDING PROTEIN 59A-RELATED"/>
    <property type="match status" value="1"/>
</dbReference>
<dbReference type="EMBL" id="KY130475">
    <property type="protein sequence ID" value="APG32543.1"/>
    <property type="molecule type" value="mRNA"/>
</dbReference>
<dbReference type="InterPro" id="IPR036728">
    <property type="entry name" value="PBP_GOBP_sf"/>
</dbReference>
<sequence>MVGFVIPIVLAAAFQVISCQGPPPPPFPPNMPEQCRRPPEGVEKPHECCKIPPLFADTDFEECGFKKLGDEPPQRHRGPPDCSKQLCMLKKYELVKDDDVIDTDAAAAFADKWSEANPDFKPAMDKAKERCIGKELPGPPQICEANKIVFCISSTLFSECPKWEESDGCQKLKAHIEECSPHFPK</sequence>
<evidence type="ECO:0000256" key="4">
    <source>
        <dbReference type="SAM" id="SignalP"/>
    </source>
</evidence>
<comment type="similarity">
    <text evidence="2">Belongs to the PBP/GOBP family.</text>
</comment>
<gene>
    <name evidence="5" type="primary">OBP19</name>
</gene>
<feature type="chain" id="PRO_5014173025" evidence="4">
    <location>
        <begin position="20"/>
        <end position="185"/>
    </location>
</feature>
<dbReference type="PANTHER" id="PTHR21066:SF9">
    <property type="entry name" value="ODORANT-BINDING PROTEIN 59A"/>
    <property type="match status" value="1"/>
</dbReference>
<feature type="signal peptide" evidence="4">
    <location>
        <begin position="1"/>
        <end position="19"/>
    </location>
</feature>
<evidence type="ECO:0000313" key="5">
    <source>
        <dbReference type="EMBL" id="APG32543.1"/>
    </source>
</evidence>
<proteinExistence type="evidence at transcript level"/>
<keyword evidence="4" id="KW-0732">Signal</keyword>
<keyword evidence="3" id="KW-0964">Secreted</keyword>
<dbReference type="GO" id="GO:0005576">
    <property type="term" value="C:extracellular region"/>
    <property type="evidence" value="ECO:0007669"/>
    <property type="project" value="UniProtKB-SubCell"/>
</dbReference>
<comment type="subcellular location">
    <subcellularLocation>
        <location evidence="1">Secreted</location>
    </subcellularLocation>
</comment>
<dbReference type="SUPFAM" id="SSF47565">
    <property type="entry name" value="Insect pheromone/odorant-binding proteins"/>
    <property type="match status" value="1"/>
</dbReference>
<dbReference type="AlphaFoldDB" id="A0A2H4G2B8"/>
<accession>A0A2H4G2B8</accession>
<dbReference type="InterPro" id="IPR052295">
    <property type="entry name" value="Odorant-binding_protein"/>
</dbReference>
<name>A0A2H4G2B8_CONPF</name>
<protein>
    <submittedName>
        <fullName evidence="5">Odorant binding preotein</fullName>
    </submittedName>
</protein>
<evidence type="ECO:0000256" key="2">
    <source>
        <dbReference type="ARBA" id="ARBA00008098"/>
    </source>
</evidence>
<organism evidence="5">
    <name type="scientific">Conogethes punctiferalis</name>
    <name type="common">Durian fruit borer</name>
    <name type="synonym">Astura punctiferalis</name>
    <dbReference type="NCBI Taxonomy" id="1133088"/>
    <lineage>
        <taxon>Eukaryota</taxon>
        <taxon>Metazoa</taxon>
        <taxon>Ecdysozoa</taxon>
        <taxon>Arthropoda</taxon>
        <taxon>Hexapoda</taxon>
        <taxon>Insecta</taxon>
        <taxon>Pterygota</taxon>
        <taxon>Neoptera</taxon>
        <taxon>Endopterygota</taxon>
        <taxon>Lepidoptera</taxon>
        <taxon>Glossata</taxon>
        <taxon>Ditrysia</taxon>
        <taxon>Pyraloidea</taxon>
        <taxon>Crambidae</taxon>
        <taxon>Spilomelinae</taxon>
        <taxon>Conogethes</taxon>
    </lineage>
</organism>
<evidence type="ECO:0000256" key="1">
    <source>
        <dbReference type="ARBA" id="ARBA00004613"/>
    </source>
</evidence>
<evidence type="ECO:0000256" key="3">
    <source>
        <dbReference type="ARBA" id="ARBA00022525"/>
    </source>
</evidence>